<comment type="caution">
    <text evidence="3">The sequence shown here is derived from an EMBL/GenBank/DDBJ whole genome shotgun (WGS) entry which is preliminary data.</text>
</comment>
<dbReference type="InterPro" id="IPR012349">
    <property type="entry name" value="Split_barrel_FMN-bd"/>
</dbReference>
<evidence type="ECO:0000256" key="1">
    <source>
        <dbReference type="ARBA" id="ARBA00023002"/>
    </source>
</evidence>
<sequence>MPSNDASTEVLALLGDHGRGGVLTLKKDGRPQVSTVDFAHDPATGRVRFSTTQDRAKVRNLRRDPRISLYVSRPDGGAYGVYEGTASLTPVAAAPDDASVEELVDLYRAVRGEHPDWDEYRRVMVEDGRLVVSFTIGHVYGWGGV</sequence>
<dbReference type="GO" id="GO:0016491">
    <property type="term" value="F:oxidoreductase activity"/>
    <property type="evidence" value="ECO:0007669"/>
    <property type="project" value="UniProtKB-KW"/>
</dbReference>
<accession>A0ABD5E394</accession>
<name>A0ABD5E394_9ACTN</name>
<organism evidence="3 4">
    <name type="scientific">Streptomyces evansiae</name>
    <dbReference type="NCBI Taxonomy" id="3075535"/>
    <lineage>
        <taxon>Bacteria</taxon>
        <taxon>Bacillati</taxon>
        <taxon>Actinomycetota</taxon>
        <taxon>Actinomycetes</taxon>
        <taxon>Kitasatosporales</taxon>
        <taxon>Streptomycetaceae</taxon>
        <taxon>Streptomyces</taxon>
    </lineage>
</organism>
<dbReference type="InterPro" id="IPR011576">
    <property type="entry name" value="Pyridox_Oxase_N"/>
</dbReference>
<evidence type="ECO:0000313" key="3">
    <source>
        <dbReference type="EMBL" id="MDT0415814.1"/>
    </source>
</evidence>
<dbReference type="SUPFAM" id="SSF50475">
    <property type="entry name" value="FMN-binding split barrel"/>
    <property type="match status" value="1"/>
</dbReference>
<evidence type="ECO:0000313" key="4">
    <source>
        <dbReference type="Proteomes" id="UP001183607"/>
    </source>
</evidence>
<dbReference type="PANTHER" id="PTHR35176">
    <property type="entry name" value="HEME OXYGENASE HI_0854-RELATED"/>
    <property type="match status" value="1"/>
</dbReference>
<feature type="domain" description="Pyridoxamine 5'-phosphate oxidase N-terminal" evidence="2">
    <location>
        <begin position="9"/>
        <end position="141"/>
    </location>
</feature>
<protein>
    <submittedName>
        <fullName evidence="3">PPOX class F420-dependent oxidoreductase</fullName>
    </submittedName>
</protein>
<evidence type="ECO:0000259" key="2">
    <source>
        <dbReference type="Pfam" id="PF01243"/>
    </source>
</evidence>
<dbReference type="Proteomes" id="UP001183607">
    <property type="component" value="Unassembled WGS sequence"/>
</dbReference>
<dbReference type="PANTHER" id="PTHR35176:SF2">
    <property type="entry name" value="F420H(2)-DEPENDENT REDUCTASE RV1155"/>
    <property type="match status" value="1"/>
</dbReference>
<gene>
    <name evidence="3" type="ORF">RM574_09965</name>
</gene>
<dbReference type="NCBIfam" id="TIGR03618">
    <property type="entry name" value="Rv1155_F420"/>
    <property type="match status" value="1"/>
</dbReference>
<dbReference type="RefSeq" id="WP_093853192.1">
    <property type="nucleotide sequence ID" value="NZ_JAVRER010000011.1"/>
</dbReference>
<dbReference type="Gene3D" id="2.30.110.10">
    <property type="entry name" value="Electron Transport, Fmn-binding Protein, Chain A"/>
    <property type="match status" value="1"/>
</dbReference>
<proteinExistence type="predicted"/>
<dbReference type="InterPro" id="IPR052019">
    <property type="entry name" value="F420H2_bilvrd_red/Heme_oxyg"/>
</dbReference>
<dbReference type="InterPro" id="IPR019920">
    <property type="entry name" value="F420-binding_dom_put"/>
</dbReference>
<reference evidence="4" key="1">
    <citation type="submission" date="2023-07" db="EMBL/GenBank/DDBJ databases">
        <title>30 novel species of actinomycetes from the DSMZ collection.</title>
        <authorList>
            <person name="Nouioui I."/>
        </authorList>
    </citation>
    <scope>NUCLEOTIDE SEQUENCE [LARGE SCALE GENOMIC DNA]</scope>
    <source>
        <strain evidence="4">DSM 41982</strain>
    </source>
</reference>
<dbReference type="Pfam" id="PF01243">
    <property type="entry name" value="PNPOx_N"/>
    <property type="match status" value="1"/>
</dbReference>
<keyword evidence="1" id="KW-0560">Oxidoreductase</keyword>
<dbReference type="AlphaFoldDB" id="A0ABD5E394"/>
<dbReference type="EMBL" id="JAVRER010000011">
    <property type="protein sequence ID" value="MDT0415814.1"/>
    <property type="molecule type" value="Genomic_DNA"/>
</dbReference>